<evidence type="ECO:0000256" key="2">
    <source>
        <dbReference type="SAM" id="MobiDB-lite"/>
    </source>
</evidence>
<feature type="compositionally biased region" description="Basic and acidic residues" evidence="2">
    <location>
        <begin position="20"/>
        <end position="40"/>
    </location>
</feature>
<keyword evidence="4" id="KW-1185">Reference proteome</keyword>
<dbReference type="AlphaFoldDB" id="A0A5A8CAB3"/>
<feature type="coiled-coil region" evidence="1">
    <location>
        <begin position="243"/>
        <end position="298"/>
    </location>
</feature>
<dbReference type="Proteomes" id="UP000323011">
    <property type="component" value="Unassembled WGS sequence"/>
</dbReference>
<feature type="compositionally biased region" description="Low complexity" evidence="2">
    <location>
        <begin position="183"/>
        <end position="192"/>
    </location>
</feature>
<organism evidence="3 4">
    <name type="scientific">Cafeteria roenbergensis</name>
    <name type="common">Marine flagellate</name>
    <dbReference type="NCBI Taxonomy" id="33653"/>
    <lineage>
        <taxon>Eukaryota</taxon>
        <taxon>Sar</taxon>
        <taxon>Stramenopiles</taxon>
        <taxon>Bigyra</taxon>
        <taxon>Opalozoa</taxon>
        <taxon>Bicosoecida</taxon>
        <taxon>Cafeteriaceae</taxon>
        <taxon>Cafeteria</taxon>
    </lineage>
</organism>
<accession>A0A5A8CAB3</accession>
<feature type="region of interest" description="Disordered" evidence="2">
    <location>
        <begin position="1"/>
        <end position="40"/>
    </location>
</feature>
<comment type="caution">
    <text evidence="3">The sequence shown here is derived from an EMBL/GenBank/DDBJ whole genome shotgun (WGS) entry which is preliminary data.</text>
</comment>
<sequence>MAQEALSVKTAESEATTSDILERLRKAEAQAERERDERSTLEAVQEAIEQERVAAVQRAEQAEASAKESQERLQRLASDMHEAESGLLGKERTLRRQLADAQARLEEAKLTVEDTKRRLEDKLAAAQAESQEAQRLLAVQQGLNARRLEEALAAARATETERDTLHRRLESLRETLAAERASAASLATESATMSPAATHGAADASTVSTAGADTARRSDSPALVDDAARREREADKLVVRGLRDEQRSAAARAQAAIRKAEAAAEAALRRSEVAEANRQRVQAEVASLRAQLREALGQVEIGKQQIGQLSAMLMRRG</sequence>
<evidence type="ECO:0000313" key="4">
    <source>
        <dbReference type="Proteomes" id="UP000323011"/>
    </source>
</evidence>
<evidence type="ECO:0000313" key="3">
    <source>
        <dbReference type="EMBL" id="KAA0149414.1"/>
    </source>
</evidence>
<name>A0A5A8CAB3_CAFRO</name>
<dbReference type="EMBL" id="VLTN01000043">
    <property type="protein sequence ID" value="KAA0149414.1"/>
    <property type="molecule type" value="Genomic_DNA"/>
</dbReference>
<evidence type="ECO:0000256" key="1">
    <source>
        <dbReference type="SAM" id="Coils"/>
    </source>
</evidence>
<reference evidence="3 4" key="1">
    <citation type="submission" date="2019-07" db="EMBL/GenBank/DDBJ databases">
        <title>Genomes of Cafeteria roenbergensis.</title>
        <authorList>
            <person name="Fischer M.G."/>
            <person name="Hackl T."/>
            <person name="Roman M."/>
        </authorList>
    </citation>
    <scope>NUCLEOTIDE SEQUENCE [LARGE SCALE GENOMIC DNA]</scope>
    <source>
        <strain evidence="3 4">BVI</strain>
    </source>
</reference>
<gene>
    <name evidence="3" type="ORF">FNF29_05967</name>
</gene>
<protein>
    <submittedName>
        <fullName evidence="3">Uncharacterized protein</fullName>
    </submittedName>
</protein>
<feature type="region of interest" description="Disordered" evidence="2">
    <location>
        <begin position="183"/>
        <end position="229"/>
    </location>
</feature>
<proteinExistence type="predicted"/>
<keyword evidence="1" id="KW-0175">Coiled coil</keyword>